<keyword evidence="10" id="KW-0732">Signal</keyword>
<evidence type="ECO:0000256" key="3">
    <source>
        <dbReference type="ARBA" id="ARBA00022801"/>
    </source>
</evidence>
<evidence type="ECO:0000313" key="13">
    <source>
        <dbReference type="Proteomes" id="UP000001396"/>
    </source>
</evidence>
<evidence type="ECO:0000256" key="5">
    <source>
        <dbReference type="ARBA" id="ARBA00023277"/>
    </source>
</evidence>
<feature type="chain" id="PRO_5005126263" description="Endoglucanase" evidence="10">
    <location>
        <begin position="24"/>
        <end position="450"/>
    </location>
</feature>
<dbReference type="OMA" id="AFSDHNC"/>
<keyword evidence="4 10" id="KW-0136">Cellulose degradation</keyword>
<dbReference type="Gene3D" id="1.50.10.10">
    <property type="match status" value="1"/>
</dbReference>
<keyword evidence="7 8" id="KW-0624">Polysaccharide degradation</keyword>
<dbReference type="GO" id="GO:0030245">
    <property type="term" value="P:cellulose catabolic process"/>
    <property type="evidence" value="ECO:0007669"/>
    <property type="project" value="UniProtKB-KW"/>
</dbReference>
<dbReference type="InterPro" id="IPR008928">
    <property type="entry name" value="6-hairpin_glycosidase_sf"/>
</dbReference>
<dbReference type="AlphaFoldDB" id="D3B495"/>
<dbReference type="InterPro" id="IPR018221">
    <property type="entry name" value="Glyco_hydro_9_His_AS"/>
</dbReference>
<dbReference type="GO" id="GO:0008810">
    <property type="term" value="F:cellulase activity"/>
    <property type="evidence" value="ECO:0007669"/>
    <property type="project" value="UniProtKB-EC"/>
</dbReference>
<evidence type="ECO:0000256" key="4">
    <source>
        <dbReference type="ARBA" id="ARBA00023001"/>
    </source>
</evidence>
<reference evidence="12 13" key="1">
    <citation type="journal article" date="2011" name="Genome Res.">
        <title>Phylogeny-wide analysis of social amoeba genomes highlights ancient origins for complex intercellular communication.</title>
        <authorList>
            <person name="Heidel A.J."/>
            <person name="Lawal H.M."/>
            <person name="Felder M."/>
            <person name="Schilde C."/>
            <person name="Helps N.R."/>
            <person name="Tunggal B."/>
            <person name="Rivero F."/>
            <person name="John U."/>
            <person name="Schleicher M."/>
            <person name="Eichinger L."/>
            <person name="Platzer M."/>
            <person name="Noegel A.A."/>
            <person name="Schaap P."/>
            <person name="Gloeckner G."/>
        </authorList>
    </citation>
    <scope>NUCLEOTIDE SEQUENCE [LARGE SCALE GENOMIC DNA]</scope>
    <source>
        <strain evidence="13">ATCC 26659 / Pp 5 / PN500</strain>
    </source>
</reference>
<proteinExistence type="inferred from homology"/>
<feature type="active site" evidence="8">
    <location>
        <position position="383"/>
    </location>
</feature>
<keyword evidence="13" id="KW-1185">Reference proteome</keyword>
<dbReference type="EMBL" id="ADBJ01000010">
    <property type="protein sequence ID" value="EFA84143.1"/>
    <property type="molecule type" value="Genomic_DNA"/>
</dbReference>
<organism evidence="12 13">
    <name type="scientific">Heterostelium pallidum (strain ATCC 26659 / Pp 5 / PN500)</name>
    <name type="common">Cellular slime mold</name>
    <name type="synonym">Polysphondylium pallidum</name>
    <dbReference type="NCBI Taxonomy" id="670386"/>
    <lineage>
        <taxon>Eukaryota</taxon>
        <taxon>Amoebozoa</taxon>
        <taxon>Evosea</taxon>
        <taxon>Eumycetozoa</taxon>
        <taxon>Dictyostelia</taxon>
        <taxon>Acytosteliales</taxon>
        <taxon>Acytosteliaceae</taxon>
        <taxon>Heterostelium</taxon>
    </lineage>
</organism>
<feature type="active site" evidence="9">
    <location>
        <position position="430"/>
    </location>
</feature>
<protein>
    <recommendedName>
        <fullName evidence="10">Endoglucanase</fullName>
        <ecNumber evidence="10">3.2.1.4</ecNumber>
    </recommendedName>
</protein>
<comment type="similarity">
    <text evidence="2 8 10">Belongs to the glycosyl hydrolase 9 (cellulase E) family.</text>
</comment>
<dbReference type="InterPro" id="IPR033126">
    <property type="entry name" value="Glyco_hydro_9_Asp/Glu_AS"/>
</dbReference>
<dbReference type="InParanoid" id="D3B495"/>
<name>D3B495_HETP5</name>
<gene>
    <name evidence="12" type="ORF">PPL_03217</name>
</gene>
<evidence type="ECO:0000256" key="9">
    <source>
        <dbReference type="PROSITE-ProRule" id="PRU10060"/>
    </source>
</evidence>
<dbReference type="InterPro" id="IPR012341">
    <property type="entry name" value="6hp_glycosidase-like_sf"/>
</dbReference>
<dbReference type="Proteomes" id="UP000001396">
    <property type="component" value="Unassembled WGS sequence"/>
</dbReference>
<sequence>MNIICKLFFILCTILVLLKPMLAYDYCEYLHYSLFFYKYNRAGKLPDNDVPWRGDSTLNDGGGVLSAGYFDAGDHVKFGFPLSSTLTMLSWGFIQYQPNIEKCNSTKLYQDTIRYGTDWLIAAHQSDNKIAGQVGDPNADHAYWGPPETMTMDRPTYYLDTTKPGTELAMEAAAALAAASIVFKTSDPTYSATCLEHARQLHSFGDNYRGTYSDNIPNVSQFYKSWSGFDDEIVWGSIWLFKATGDSKYLEKAEKDYNDFQIVKLAKQNSHDWDLKSPGAALLLSQLSTSNNNSVYIQDVEEYLNWWLPGGGVPYTPGGLAWIRQWGPCRYSATTAFLMSIYGKNDDKYIEFTKKQIAYILGDNPKQQSFVVGMGPNAPINAHHRAAHHSTTNNIMVPVNNTYLLKGALVGGPSQDDSWKDDRTDYIRNEVALDYNSGFVGAIAYLAGTV</sequence>
<feature type="active site" evidence="9">
    <location>
        <position position="421"/>
    </location>
</feature>
<keyword evidence="5 8" id="KW-0119">Carbohydrate metabolism</keyword>
<feature type="signal peptide" evidence="10">
    <location>
        <begin position="1"/>
        <end position="23"/>
    </location>
</feature>
<evidence type="ECO:0000313" key="12">
    <source>
        <dbReference type="EMBL" id="EFA84143.1"/>
    </source>
</evidence>
<keyword evidence="3 8" id="KW-0378">Hydrolase</keyword>
<evidence type="ECO:0000259" key="11">
    <source>
        <dbReference type="Pfam" id="PF00759"/>
    </source>
</evidence>
<dbReference type="InterPro" id="IPR001701">
    <property type="entry name" value="Glyco_hydro_9"/>
</dbReference>
<dbReference type="PROSITE" id="PS00592">
    <property type="entry name" value="GH9_2"/>
    <property type="match status" value="1"/>
</dbReference>
<feature type="domain" description="Glycoside hydrolase family 9" evidence="11">
    <location>
        <begin position="26"/>
        <end position="442"/>
    </location>
</feature>
<dbReference type="GeneID" id="31358740"/>
<evidence type="ECO:0000256" key="7">
    <source>
        <dbReference type="ARBA" id="ARBA00023326"/>
    </source>
</evidence>
<evidence type="ECO:0000256" key="6">
    <source>
        <dbReference type="ARBA" id="ARBA00023295"/>
    </source>
</evidence>
<evidence type="ECO:0000256" key="10">
    <source>
        <dbReference type="RuleBase" id="RU361166"/>
    </source>
</evidence>
<evidence type="ECO:0000256" key="1">
    <source>
        <dbReference type="ARBA" id="ARBA00000966"/>
    </source>
</evidence>
<dbReference type="PROSITE" id="PS00698">
    <property type="entry name" value="GH9_3"/>
    <property type="match status" value="1"/>
</dbReference>
<comment type="catalytic activity">
    <reaction evidence="1 10">
        <text>Endohydrolysis of (1-&gt;4)-beta-D-glucosidic linkages in cellulose, lichenin and cereal beta-D-glucans.</text>
        <dbReference type="EC" id="3.2.1.4"/>
    </reaction>
</comment>
<accession>D3B495</accession>
<dbReference type="EC" id="3.2.1.4" evidence="10"/>
<dbReference type="SUPFAM" id="SSF48208">
    <property type="entry name" value="Six-hairpin glycosidases"/>
    <property type="match status" value="1"/>
</dbReference>
<dbReference type="RefSeq" id="XP_020436260.1">
    <property type="nucleotide sequence ID" value="XM_020574188.1"/>
</dbReference>
<comment type="caution">
    <text evidence="12">The sequence shown here is derived from an EMBL/GenBank/DDBJ whole genome shotgun (WGS) entry which is preliminary data.</text>
</comment>
<dbReference type="PANTHER" id="PTHR22298">
    <property type="entry name" value="ENDO-1,4-BETA-GLUCANASE"/>
    <property type="match status" value="1"/>
</dbReference>
<dbReference type="Pfam" id="PF00759">
    <property type="entry name" value="Glyco_hydro_9"/>
    <property type="match status" value="1"/>
</dbReference>
<keyword evidence="6 8" id="KW-0326">Glycosidase</keyword>
<evidence type="ECO:0000256" key="8">
    <source>
        <dbReference type="PROSITE-ProRule" id="PRU10059"/>
    </source>
</evidence>
<evidence type="ECO:0000256" key="2">
    <source>
        <dbReference type="ARBA" id="ARBA00007072"/>
    </source>
</evidence>
<dbReference type="STRING" id="670386.D3B495"/>